<dbReference type="Pfam" id="PF21354">
    <property type="entry name" value="STAT_linker"/>
    <property type="match status" value="1"/>
</dbReference>
<evidence type="ECO:0000256" key="7">
    <source>
        <dbReference type="ARBA" id="ARBA00022999"/>
    </source>
</evidence>
<evidence type="ECO:0000256" key="4">
    <source>
        <dbReference type="ARBA" id="ARBA00022490"/>
    </source>
</evidence>
<dbReference type="SUPFAM" id="SSF48092">
    <property type="entry name" value="Transcription factor STAT-4 N-domain"/>
    <property type="match status" value="1"/>
</dbReference>
<evidence type="ECO:0000256" key="15">
    <source>
        <dbReference type="RuleBase" id="RU046415"/>
    </source>
</evidence>
<dbReference type="Pfam" id="PF00017">
    <property type="entry name" value="SH2"/>
    <property type="match status" value="1"/>
</dbReference>
<evidence type="ECO:0000256" key="9">
    <source>
        <dbReference type="ARBA" id="ARBA00023125"/>
    </source>
</evidence>
<keyword evidence="6" id="KW-0007">Acetylation</keyword>
<comment type="similarity">
    <text evidence="3 15">Belongs to the transcription factor STAT family.</text>
</comment>
<dbReference type="Proteomes" id="UP001652641">
    <property type="component" value="Chromosome 16"/>
</dbReference>
<dbReference type="PANTHER" id="PTHR11801">
    <property type="entry name" value="SIGNAL TRANSDUCER AND ACTIVATOR OF TRANSCRIPTION"/>
    <property type="match status" value="1"/>
</dbReference>
<dbReference type="Gene3D" id="1.10.238.10">
    <property type="entry name" value="EF-hand"/>
    <property type="match status" value="1"/>
</dbReference>
<dbReference type="GO" id="GO:0005829">
    <property type="term" value="C:cytosol"/>
    <property type="evidence" value="ECO:0007669"/>
    <property type="project" value="UniProtKB-ARBA"/>
</dbReference>
<dbReference type="InterPro" id="IPR029839">
    <property type="entry name" value="STAT4_DBD"/>
</dbReference>
<evidence type="ECO:0000259" key="17">
    <source>
        <dbReference type="PROSITE" id="PS50001"/>
    </source>
</evidence>
<evidence type="ECO:0000313" key="19">
    <source>
        <dbReference type="RefSeq" id="XP_025858427.1"/>
    </source>
</evidence>
<dbReference type="InterPro" id="IPR013801">
    <property type="entry name" value="STAT_TF_DNA-bd"/>
</dbReference>
<keyword evidence="8 15" id="KW-0805">Transcription regulation</keyword>
<evidence type="ECO:0000256" key="12">
    <source>
        <dbReference type="ARBA" id="ARBA00023242"/>
    </source>
</evidence>
<evidence type="ECO:0000256" key="14">
    <source>
        <dbReference type="PROSITE-ProRule" id="PRU00191"/>
    </source>
</evidence>
<evidence type="ECO:0000256" key="11">
    <source>
        <dbReference type="ARBA" id="ARBA00023163"/>
    </source>
</evidence>
<dbReference type="InterPro" id="IPR036535">
    <property type="entry name" value="STAT_N_sf"/>
</dbReference>
<comment type="subcellular location">
    <subcellularLocation>
        <location evidence="2 15">Cytoplasm</location>
    </subcellularLocation>
    <subcellularLocation>
        <location evidence="1 15">Nucleus</location>
    </subcellularLocation>
</comment>
<dbReference type="InterPro" id="IPR046991">
    <property type="entry name" value="STAT4_CC"/>
</dbReference>
<dbReference type="Gene3D" id="2.60.40.630">
    <property type="entry name" value="STAT transcription factor, DNA-binding domain"/>
    <property type="match status" value="1"/>
</dbReference>
<gene>
    <name evidence="19" type="primary">STAT4</name>
</gene>
<evidence type="ECO:0000256" key="8">
    <source>
        <dbReference type="ARBA" id="ARBA00023015"/>
    </source>
</evidence>
<keyword evidence="11 15" id="KW-0804">Transcription</keyword>
<reference evidence="19" key="2">
    <citation type="submission" date="2025-08" db="UniProtKB">
        <authorList>
            <consortium name="RefSeq"/>
        </authorList>
    </citation>
    <scope>IDENTIFICATION</scope>
    <source>
        <tissue evidence="19">Cell line</tissue>
    </source>
</reference>
<dbReference type="Pfam" id="PF02865">
    <property type="entry name" value="STAT_int"/>
    <property type="match status" value="1"/>
</dbReference>
<name>A0A3Q7SP80_VULVU</name>
<accession>A0A3Q7SP80</accession>
<dbReference type="Pfam" id="PF02864">
    <property type="entry name" value="STAT_bind"/>
    <property type="match status" value="1"/>
</dbReference>
<keyword evidence="12 15" id="KW-0539">Nucleus</keyword>
<dbReference type="FunFam" id="3.30.505.10:FF:000003">
    <property type="entry name" value="Signal transducer and activator of transcription"/>
    <property type="match status" value="1"/>
</dbReference>
<dbReference type="SUPFAM" id="SSF55550">
    <property type="entry name" value="SH2 domain"/>
    <property type="match status" value="1"/>
</dbReference>
<feature type="coiled-coil region" evidence="16">
    <location>
        <begin position="262"/>
        <end position="289"/>
    </location>
</feature>
<dbReference type="GO" id="GO:0019221">
    <property type="term" value="P:cytokine-mediated signaling pathway"/>
    <property type="evidence" value="ECO:0007669"/>
    <property type="project" value="UniProtKB-ARBA"/>
</dbReference>
<dbReference type="InterPro" id="IPR000980">
    <property type="entry name" value="SH2"/>
</dbReference>
<dbReference type="GO" id="GO:0005634">
    <property type="term" value="C:nucleus"/>
    <property type="evidence" value="ECO:0007669"/>
    <property type="project" value="UniProtKB-SubCell"/>
</dbReference>
<dbReference type="InterPro" id="IPR036860">
    <property type="entry name" value="SH2_dom_sf"/>
</dbReference>
<dbReference type="RefSeq" id="XP_025858427.1">
    <property type="nucleotide sequence ID" value="XM_026002642.2"/>
</dbReference>
<dbReference type="CTD" id="6775"/>
<dbReference type="FunFam" id="1.10.238.10:FF:000012">
    <property type="entry name" value="Signal transducer and activator of transcription"/>
    <property type="match status" value="1"/>
</dbReference>
<dbReference type="InterPro" id="IPR013799">
    <property type="entry name" value="STAT_TF_prot_interaction"/>
</dbReference>
<dbReference type="STRING" id="9627.ENSVVUP00000036900"/>
<dbReference type="Gene3D" id="1.10.532.10">
    <property type="entry name" value="STAT transcription factor, N-terminal domain"/>
    <property type="match status" value="1"/>
</dbReference>
<dbReference type="GeneID" id="112922921"/>
<dbReference type="InterPro" id="IPR048988">
    <property type="entry name" value="STAT_linker"/>
</dbReference>
<keyword evidence="10 15" id="KW-0010">Activator</keyword>
<dbReference type="SUPFAM" id="SSF49417">
    <property type="entry name" value="p53-like transcription factors"/>
    <property type="match status" value="1"/>
</dbReference>
<dbReference type="SUPFAM" id="SSF47655">
    <property type="entry name" value="STAT"/>
    <property type="match status" value="1"/>
</dbReference>
<dbReference type="Gene3D" id="1.20.1050.20">
    <property type="entry name" value="STAT transcription factor, all-alpha domain"/>
    <property type="match status" value="1"/>
</dbReference>
<feature type="domain" description="SH2" evidence="17">
    <location>
        <begin position="569"/>
        <end position="647"/>
    </location>
</feature>
<proteinExistence type="inferred from homology"/>
<dbReference type="FunFam" id="1.10.532.10:FF:000001">
    <property type="entry name" value="Signal transducer and activator of transcription"/>
    <property type="match status" value="1"/>
</dbReference>
<dbReference type="Pfam" id="PF01017">
    <property type="entry name" value="STAT_alpha"/>
    <property type="match status" value="1"/>
</dbReference>
<sequence>MSQWNQVQQLEIKFLEQVDQFYDDNFPMEIRHLLAQWIENQDWEAASNNETMATILLQNLLIQLDEQLGRVSKEKNLLLIHNLKRIRKVLQGKFHGNPMHVAVVISNCLREERRILAAANMPVQGPLEKSLQSSSVSERQRNVEHKVAAIKNSVQMTEQDTKYLEDLQDEFDYRYKTIQTMDQGDKNNALMNQEVLTLQEMLNSLDFKRKEALSKMTQIVNETDLLMNSMLMEELQDWKRRQQIACIGGPLHNGLDQLQNCFTLLAESLFQLRRQLEKLEEQSTKMTYEGDPIPMQRAHLLERVTFLIYNLFKNSFVVERQPCMPTHPQRPMVLKTLIQFTVKLRLLIKLPELNYQVKVKASIDKNVSTLSNRRFVLCGTHVKAMSIEESSNGSLSVEFRHLQPKEMKSSAGSKGNEGCHMVTEELHSITFETQICLYGLTIDLETSSLPVVMISNVSQLPNAWASIIWYNVSTNDSQNLVFFNNPPSATLSQLLEVMSWQFSSYVGRGLNSDQLNMLAEKLTVQSSYNDGHLTWAKFCKEHLPGKSFTFWTWLEAILDLIKKHILPLWIDGYVMGFVSKEKERLLLKDKMPGTFLLRFSESHLGGITFTWVDHSENGEVRFHSVEPYNKGRLSALPFADILRDYKVIMAENIPENPLKYLYPDIPKDKAFGKHYSSQPCEVSRPTERGDKGYVPSVFIPISTIRSDSAEPHSPSDLLPMSPSVYAVLRENLSPATIETAMKSPYSAE</sequence>
<dbReference type="Gene3D" id="3.30.505.10">
    <property type="entry name" value="SH2 domain"/>
    <property type="match status" value="1"/>
</dbReference>
<dbReference type="InterPro" id="IPR012345">
    <property type="entry name" value="STAT_TF_DNA-bd_N"/>
</dbReference>
<evidence type="ECO:0000256" key="5">
    <source>
        <dbReference type="ARBA" id="ARBA00022553"/>
    </source>
</evidence>
<evidence type="ECO:0000256" key="13">
    <source>
        <dbReference type="ARBA" id="ARBA00064572"/>
    </source>
</evidence>
<evidence type="ECO:0000256" key="2">
    <source>
        <dbReference type="ARBA" id="ARBA00004496"/>
    </source>
</evidence>
<organism evidence="18 19">
    <name type="scientific">Vulpes vulpes</name>
    <name type="common">Red fox</name>
    <dbReference type="NCBI Taxonomy" id="9627"/>
    <lineage>
        <taxon>Eukaryota</taxon>
        <taxon>Metazoa</taxon>
        <taxon>Chordata</taxon>
        <taxon>Craniata</taxon>
        <taxon>Vertebrata</taxon>
        <taxon>Euteleostomi</taxon>
        <taxon>Mammalia</taxon>
        <taxon>Eutheria</taxon>
        <taxon>Laurasiatheria</taxon>
        <taxon>Carnivora</taxon>
        <taxon>Caniformia</taxon>
        <taxon>Canidae</taxon>
        <taxon>Vulpes</taxon>
    </lineage>
</organism>
<dbReference type="CDD" id="cd16854">
    <property type="entry name" value="STAT4_CCD"/>
    <property type="match status" value="1"/>
</dbReference>
<dbReference type="FunFam" id="2.60.40.630:FF:000007">
    <property type="entry name" value="Signal transducer and activator of transcription 3"/>
    <property type="match status" value="1"/>
</dbReference>
<evidence type="ECO:0000256" key="3">
    <source>
        <dbReference type="ARBA" id="ARBA00005586"/>
    </source>
</evidence>
<keyword evidence="9 15" id="KW-0238">DNA-binding</keyword>
<dbReference type="GO" id="GO:0003677">
    <property type="term" value="F:DNA binding"/>
    <property type="evidence" value="ECO:0007669"/>
    <property type="project" value="UniProtKB-KW"/>
</dbReference>
<reference key="1">
    <citation type="submission" date="2019-01" db="UniProtKB">
        <authorList>
            <consortium name="RefSeq"/>
        </authorList>
    </citation>
    <scope>IDENTIFICATION</scope>
</reference>
<dbReference type="GO" id="GO:0003700">
    <property type="term" value="F:DNA-binding transcription factor activity"/>
    <property type="evidence" value="ECO:0007669"/>
    <property type="project" value="InterPro"/>
</dbReference>
<dbReference type="CDD" id="cd16848">
    <property type="entry name" value="STAT4_DBD"/>
    <property type="match status" value="1"/>
</dbReference>
<protein>
    <recommendedName>
        <fullName evidence="15">Signal transducer and activator of transcription</fullName>
    </recommendedName>
</protein>
<evidence type="ECO:0000313" key="18">
    <source>
        <dbReference type="Proteomes" id="UP001652641"/>
    </source>
</evidence>
<dbReference type="CDD" id="cd10375">
    <property type="entry name" value="SH2_STAT4"/>
    <property type="match status" value="1"/>
</dbReference>
<keyword evidence="5 15" id="KW-0597">Phosphoprotein</keyword>
<keyword evidence="18" id="KW-1185">Reference proteome</keyword>
<evidence type="ECO:0000256" key="16">
    <source>
        <dbReference type="SAM" id="Coils"/>
    </source>
</evidence>
<evidence type="ECO:0000256" key="1">
    <source>
        <dbReference type="ARBA" id="ARBA00004123"/>
    </source>
</evidence>
<dbReference type="PROSITE" id="PS50001">
    <property type="entry name" value="SH2"/>
    <property type="match status" value="1"/>
</dbReference>
<comment type="subunit">
    <text evidence="13">(Microbial infection) Interacts with African swine fever virus (ASFV) MGF360-9L; this interaction mediates degradation of STAT1 through apoptosis.</text>
</comment>
<dbReference type="AlphaFoldDB" id="A0A3Q7SP80"/>
<keyword evidence="4 15" id="KW-0963">Cytoplasm</keyword>
<dbReference type="InterPro" id="IPR013800">
    <property type="entry name" value="STAT_TF_alpha"/>
</dbReference>
<dbReference type="InterPro" id="IPR008967">
    <property type="entry name" value="p53-like_TF_DNA-bd_sf"/>
</dbReference>
<dbReference type="InterPro" id="IPR015988">
    <property type="entry name" value="STAT_TF_CC"/>
</dbReference>
<evidence type="ECO:0000256" key="6">
    <source>
        <dbReference type="ARBA" id="ARBA00022990"/>
    </source>
</evidence>
<keyword evidence="7 14" id="KW-0727">SH2 domain</keyword>
<evidence type="ECO:0000256" key="10">
    <source>
        <dbReference type="ARBA" id="ARBA00023159"/>
    </source>
</evidence>
<dbReference type="SMART" id="SM00964">
    <property type="entry name" value="STAT_int"/>
    <property type="match status" value="1"/>
</dbReference>
<dbReference type="FunFam" id="2.60.40.630:FF:000008">
    <property type="entry name" value="signal transducer and activator of transcription 4"/>
    <property type="match status" value="1"/>
</dbReference>
<keyword evidence="16" id="KW-0175">Coiled coil</keyword>
<dbReference type="InterPro" id="IPR035856">
    <property type="entry name" value="STAT4_SH2"/>
</dbReference>
<dbReference type="InterPro" id="IPR001217">
    <property type="entry name" value="STAT"/>
</dbReference>
<dbReference type="KEGG" id="vvp:112922921"/>
<dbReference type="FunFam" id="1.20.1050.20:FF:000001">
    <property type="entry name" value="Signal transducer and activator of transcription"/>
    <property type="match status" value="1"/>
</dbReference>